<name>A0AAW0ABS3_9AGAR</name>
<protein>
    <recommendedName>
        <fullName evidence="3">Secreted protein</fullName>
    </recommendedName>
</protein>
<accession>A0AAW0ABS3</accession>
<evidence type="ECO:0000313" key="1">
    <source>
        <dbReference type="EMBL" id="KAK7006130.1"/>
    </source>
</evidence>
<dbReference type="AlphaFoldDB" id="A0AAW0ABS3"/>
<dbReference type="Proteomes" id="UP001362999">
    <property type="component" value="Unassembled WGS sequence"/>
</dbReference>
<keyword evidence="2" id="KW-1185">Reference proteome</keyword>
<reference evidence="1 2" key="1">
    <citation type="journal article" date="2024" name="J Genomics">
        <title>Draft genome sequencing and assembly of Favolaschia claudopus CIRM-BRFM 2984 isolated from oak limbs.</title>
        <authorList>
            <person name="Navarro D."/>
            <person name="Drula E."/>
            <person name="Chaduli D."/>
            <person name="Cazenave R."/>
            <person name="Ahrendt S."/>
            <person name="Wang J."/>
            <person name="Lipzen A."/>
            <person name="Daum C."/>
            <person name="Barry K."/>
            <person name="Grigoriev I.V."/>
            <person name="Favel A."/>
            <person name="Rosso M.N."/>
            <person name="Martin F."/>
        </authorList>
    </citation>
    <scope>NUCLEOTIDE SEQUENCE [LARGE SCALE GENOMIC DNA]</scope>
    <source>
        <strain evidence="1 2">CIRM-BRFM 2984</strain>
    </source>
</reference>
<comment type="caution">
    <text evidence="1">The sequence shown here is derived from an EMBL/GenBank/DDBJ whole genome shotgun (WGS) entry which is preliminary data.</text>
</comment>
<evidence type="ECO:0008006" key="3">
    <source>
        <dbReference type="Google" id="ProtNLM"/>
    </source>
</evidence>
<gene>
    <name evidence="1" type="ORF">R3P38DRAFT_3036837</name>
</gene>
<proteinExistence type="predicted"/>
<organism evidence="1 2">
    <name type="scientific">Favolaschia claudopus</name>
    <dbReference type="NCBI Taxonomy" id="2862362"/>
    <lineage>
        <taxon>Eukaryota</taxon>
        <taxon>Fungi</taxon>
        <taxon>Dikarya</taxon>
        <taxon>Basidiomycota</taxon>
        <taxon>Agaricomycotina</taxon>
        <taxon>Agaricomycetes</taxon>
        <taxon>Agaricomycetidae</taxon>
        <taxon>Agaricales</taxon>
        <taxon>Marasmiineae</taxon>
        <taxon>Mycenaceae</taxon>
        <taxon>Favolaschia</taxon>
    </lineage>
</organism>
<sequence>MYGMYVLVPSFIHSFFFSFIPFFSLSLSLSPPPCLALAGVALPSSIAARSPNSKLQIWSWRSIDRDLGAVQKKRHFCPNRPKPDYH</sequence>
<dbReference type="EMBL" id="JAWWNJ010000076">
    <property type="protein sequence ID" value="KAK7006130.1"/>
    <property type="molecule type" value="Genomic_DNA"/>
</dbReference>
<evidence type="ECO:0000313" key="2">
    <source>
        <dbReference type="Proteomes" id="UP001362999"/>
    </source>
</evidence>